<organism evidence="2 3">
    <name type="scientific">Candidatus Magnetoglobus multicellularis str. Araruama</name>
    <dbReference type="NCBI Taxonomy" id="890399"/>
    <lineage>
        <taxon>Bacteria</taxon>
        <taxon>Pseudomonadati</taxon>
        <taxon>Thermodesulfobacteriota</taxon>
        <taxon>Desulfobacteria</taxon>
        <taxon>Desulfobacterales</taxon>
        <taxon>Desulfobacteraceae</taxon>
        <taxon>Candidatus Magnetoglobus</taxon>
    </lineage>
</organism>
<sequence>PVWFIHDAFFMGWWGHSTNALTFALMVISPFLSYLFFNLILALIALGCWMVVLCGFLILEFADIIPYAPGLRGSPVMQGGVDVFWVKINFGIGLLLVIMTLTLSGLLIHNWRNRETEVTRLSKVLKDLLGATCQRKSSRSSWKSRMST</sequence>
<feature type="transmembrane region" description="Helical" evidence="1">
    <location>
        <begin position="88"/>
        <end position="108"/>
    </location>
</feature>
<keyword evidence="1" id="KW-0472">Membrane</keyword>
<gene>
    <name evidence="2" type="ORF">OMM_15349</name>
</gene>
<comment type="caution">
    <text evidence="2">The sequence shown here is derived from an EMBL/GenBank/DDBJ whole genome shotgun (WGS) entry which is preliminary data.</text>
</comment>
<feature type="non-terminal residue" evidence="2">
    <location>
        <position position="1"/>
    </location>
</feature>
<accession>A0A1V1NQD2</accession>
<protein>
    <submittedName>
        <fullName evidence="2">Uncharacterized protein</fullName>
    </submittedName>
</protein>
<dbReference type="AlphaFoldDB" id="A0A1V1NQD2"/>
<dbReference type="Proteomes" id="UP000189670">
    <property type="component" value="Unassembled WGS sequence"/>
</dbReference>
<evidence type="ECO:0000256" key="1">
    <source>
        <dbReference type="SAM" id="Phobius"/>
    </source>
</evidence>
<keyword evidence="1" id="KW-0812">Transmembrane</keyword>
<reference evidence="3" key="1">
    <citation type="submission" date="2012-11" db="EMBL/GenBank/DDBJ databases">
        <authorList>
            <person name="Lucero-Rivera Y.E."/>
            <person name="Tovar-Ramirez D."/>
        </authorList>
    </citation>
    <scope>NUCLEOTIDE SEQUENCE [LARGE SCALE GENOMIC DNA]</scope>
    <source>
        <strain evidence="3">Araruama</strain>
    </source>
</reference>
<name>A0A1V1NQD2_9BACT</name>
<dbReference type="EMBL" id="ATBP01003648">
    <property type="protein sequence ID" value="ETR64784.1"/>
    <property type="molecule type" value="Genomic_DNA"/>
</dbReference>
<feature type="transmembrane region" description="Helical" evidence="1">
    <location>
        <begin position="48"/>
        <end position="68"/>
    </location>
</feature>
<evidence type="ECO:0000313" key="3">
    <source>
        <dbReference type="Proteomes" id="UP000189670"/>
    </source>
</evidence>
<feature type="transmembrane region" description="Helical" evidence="1">
    <location>
        <begin position="20"/>
        <end position="41"/>
    </location>
</feature>
<proteinExistence type="predicted"/>
<evidence type="ECO:0000313" key="2">
    <source>
        <dbReference type="EMBL" id="ETR64784.1"/>
    </source>
</evidence>
<keyword evidence="1" id="KW-1133">Transmembrane helix</keyword>